<keyword evidence="3" id="KW-1185">Reference proteome</keyword>
<keyword evidence="1" id="KW-0732">Signal</keyword>
<proteinExistence type="predicted"/>
<evidence type="ECO:0000256" key="1">
    <source>
        <dbReference type="SAM" id="SignalP"/>
    </source>
</evidence>
<dbReference type="AlphaFoldDB" id="A0A9P9G171"/>
<dbReference type="EMBL" id="JAGMUX010000023">
    <property type="protein sequence ID" value="KAH7230087.1"/>
    <property type="molecule type" value="Genomic_DNA"/>
</dbReference>
<organism evidence="2 3">
    <name type="scientific">Fusarium redolens</name>
    <dbReference type="NCBI Taxonomy" id="48865"/>
    <lineage>
        <taxon>Eukaryota</taxon>
        <taxon>Fungi</taxon>
        <taxon>Dikarya</taxon>
        <taxon>Ascomycota</taxon>
        <taxon>Pezizomycotina</taxon>
        <taxon>Sordariomycetes</taxon>
        <taxon>Hypocreomycetidae</taxon>
        <taxon>Hypocreales</taxon>
        <taxon>Nectriaceae</taxon>
        <taxon>Fusarium</taxon>
        <taxon>Fusarium redolens species complex</taxon>
    </lineage>
</organism>
<dbReference type="GeneID" id="70224163"/>
<dbReference type="Proteomes" id="UP000720189">
    <property type="component" value="Unassembled WGS sequence"/>
</dbReference>
<gene>
    <name evidence="2" type="ORF">BKA55DRAFT_583402</name>
</gene>
<feature type="chain" id="PRO_5040405086" description="Secreted protein" evidence="1">
    <location>
        <begin position="22"/>
        <end position="84"/>
    </location>
</feature>
<accession>A0A9P9G171</accession>
<evidence type="ECO:0000313" key="2">
    <source>
        <dbReference type="EMBL" id="KAH7230087.1"/>
    </source>
</evidence>
<reference evidence="2" key="1">
    <citation type="journal article" date="2021" name="Nat. Commun.">
        <title>Genetic determinants of endophytism in the Arabidopsis root mycobiome.</title>
        <authorList>
            <person name="Mesny F."/>
            <person name="Miyauchi S."/>
            <person name="Thiergart T."/>
            <person name="Pickel B."/>
            <person name="Atanasova L."/>
            <person name="Karlsson M."/>
            <person name="Huettel B."/>
            <person name="Barry K.W."/>
            <person name="Haridas S."/>
            <person name="Chen C."/>
            <person name="Bauer D."/>
            <person name="Andreopoulos W."/>
            <person name="Pangilinan J."/>
            <person name="LaButti K."/>
            <person name="Riley R."/>
            <person name="Lipzen A."/>
            <person name="Clum A."/>
            <person name="Drula E."/>
            <person name="Henrissat B."/>
            <person name="Kohler A."/>
            <person name="Grigoriev I.V."/>
            <person name="Martin F.M."/>
            <person name="Hacquard S."/>
        </authorList>
    </citation>
    <scope>NUCLEOTIDE SEQUENCE</scope>
    <source>
        <strain evidence="2">MPI-CAGE-AT-0023</strain>
    </source>
</reference>
<evidence type="ECO:0008006" key="4">
    <source>
        <dbReference type="Google" id="ProtNLM"/>
    </source>
</evidence>
<dbReference type="RefSeq" id="XP_046042898.1">
    <property type="nucleotide sequence ID" value="XM_046194209.1"/>
</dbReference>
<evidence type="ECO:0000313" key="3">
    <source>
        <dbReference type="Proteomes" id="UP000720189"/>
    </source>
</evidence>
<name>A0A9P9G171_FUSRE</name>
<protein>
    <recommendedName>
        <fullName evidence="4">Secreted protein</fullName>
    </recommendedName>
</protein>
<sequence>MVIAFFVFRANCLFISLGAFALNKHMVVEALSANIDWLMKRFLRDWALKAHLLQPNHSSAPCNTYDYAQPSCGFAVSPGSTPYC</sequence>
<comment type="caution">
    <text evidence="2">The sequence shown here is derived from an EMBL/GenBank/DDBJ whole genome shotgun (WGS) entry which is preliminary data.</text>
</comment>
<feature type="signal peptide" evidence="1">
    <location>
        <begin position="1"/>
        <end position="21"/>
    </location>
</feature>